<evidence type="ECO:0000313" key="4">
    <source>
        <dbReference type="EMBL" id="CAG8960672.1"/>
    </source>
</evidence>
<evidence type="ECO:0000259" key="3">
    <source>
        <dbReference type="Pfam" id="PF14521"/>
    </source>
</evidence>
<dbReference type="Gene3D" id="3.40.390.10">
    <property type="entry name" value="Collagenase (Catalytic Domain)"/>
    <property type="match status" value="1"/>
</dbReference>
<feature type="region of interest" description="Disordered" evidence="1">
    <location>
        <begin position="360"/>
        <end position="380"/>
    </location>
</feature>
<dbReference type="OrthoDB" id="4259138at2759"/>
<proteinExistence type="predicted"/>
<evidence type="ECO:0000256" key="2">
    <source>
        <dbReference type="SAM" id="SignalP"/>
    </source>
</evidence>
<evidence type="ECO:0000313" key="5">
    <source>
        <dbReference type="Proteomes" id="UP000696280"/>
    </source>
</evidence>
<evidence type="ECO:0000256" key="1">
    <source>
        <dbReference type="SAM" id="MobiDB-lite"/>
    </source>
</evidence>
<dbReference type="AlphaFoldDB" id="A0A9N9LC02"/>
<feature type="signal peptide" evidence="2">
    <location>
        <begin position="1"/>
        <end position="18"/>
    </location>
</feature>
<protein>
    <recommendedName>
        <fullName evidence="3">Lysine-specific metallo-endopeptidase domain-containing protein</fullName>
    </recommendedName>
</protein>
<dbReference type="GO" id="GO:0004222">
    <property type="term" value="F:metalloendopeptidase activity"/>
    <property type="evidence" value="ECO:0007669"/>
    <property type="project" value="InterPro"/>
</dbReference>
<dbReference type="EMBL" id="CAJVRL010000102">
    <property type="protein sequence ID" value="CAG8960672.1"/>
    <property type="molecule type" value="Genomic_DNA"/>
</dbReference>
<feature type="domain" description="Lysine-specific metallo-endopeptidase" evidence="3">
    <location>
        <begin position="188"/>
        <end position="310"/>
    </location>
</feature>
<comment type="caution">
    <text evidence="4">The sequence shown here is derived from an EMBL/GenBank/DDBJ whole genome shotgun (WGS) entry which is preliminary data.</text>
</comment>
<gene>
    <name evidence="4" type="ORF">HYFRA_00013440</name>
</gene>
<organism evidence="4 5">
    <name type="scientific">Hymenoscyphus fraxineus</name>
    <dbReference type="NCBI Taxonomy" id="746836"/>
    <lineage>
        <taxon>Eukaryota</taxon>
        <taxon>Fungi</taxon>
        <taxon>Dikarya</taxon>
        <taxon>Ascomycota</taxon>
        <taxon>Pezizomycotina</taxon>
        <taxon>Leotiomycetes</taxon>
        <taxon>Helotiales</taxon>
        <taxon>Helotiaceae</taxon>
        <taxon>Hymenoscyphus</taxon>
    </lineage>
</organism>
<reference evidence="4" key="1">
    <citation type="submission" date="2021-07" db="EMBL/GenBank/DDBJ databases">
        <authorList>
            <person name="Durling M."/>
        </authorList>
    </citation>
    <scope>NUCLEOTIDE SEQUENCE</scope>
</reference>
<feature type="chain" id="PRO_5040205531" description="Lysine-specific metallo-endopeptidase domain-containing protein" evidence="2">
    <location>
        <begin position="19"/>
        <end position="380"/>
    </location>
</feature>
<keyword evidence="5" id="KW-1185">Reference proteome</keyword>
<keyword evidence="2" id="KW-0732">Signal</keyword>
<dbReference type="Proteomes" id="UP000696280">
    <property type="component" value="Unassembled WGS sequence"/>
</dbReference>
<sequence>MIGNRLLLLSILFLGTYADIYTRFRVALAPGPVTRSFGLGQNYGGSCYHYNANLAAIYAEAIDMAQVAVTALETYNNNRRVRATLQTFFGIRPGPDGISVASNQLQLFNDVKAAFQDIIADSTNTFNAATGTPSLFCDGSWRWMTKMLYDRTTGAMTGRTLESELIRLGRSPDEVRNAQSNWAPFFKTYAGSGPGCTKNTLALTSYGTVGSITLCPRTWKDKTSLSDWRTGVRVINTGTALKQAQSIPSTLLHELCHLTSGGTITDEKITIVEDGESSIQVAYGPKNTALLALENPRKAVLNADSYRWFATAIYLGNYDWSRTNSNRNPAANVKRDNATSYDGEELRIVKRFMRKTSSERRQINLSMEDETDEKDWAQFQ</sequence>
<accession>A0A9N9LC02</accession>
<dbReference type="InterPro" id="IPR024079">
    <property type="entry name" value="MetalloPept_cat_dom_sf"/>
</dbReference>
<dbReference type="SUPFAM" id="SSF55486">
    <property type="entry name" value="Metalloproteases ('zincins'), catalytic domain"/>
    <property type="match status" value="1"/>
</dbReference>
<dbReference type="Pfam" id="PF14521">
    <property type="entry name" value="Aspzincin_M35"/>
    <property type="match status" value="1"/>
</dbReference>
<name>A0A9N9LC02_9HELO</name>
<dbReference type="InterPro" id="IPR029463">
    <property type="entry name" value="Lys_MEP"/>
</dbReference>